<dbReference type="EMBL" id="CP001338">
    <property type="protein sequence ID" value="ACL16695.1"/>
    <property type="molecule type" value="Genomic_DNA"/>
</dbReference>
<gene>
    <name evidence="2" type="ordered locus">Mpal_1364</name>
</gene>
<dbReference type="Proteomes" id="UP000002457">
    <property type="component" value="Chromosome"/>
</dbReference>
<feature type="compositionally biased region" description="Polar residues" evidence="1">
    <location>
        <begin position="1"/>
        <end position="10"/>
    </location>
</feature>
<dbReference type="RefSeq" id="WP_012618014.1">
    <property type="nucleotide sequence ID" value="NC_011832.1"/>
</dbReference>
<dbReference type="STRING" id="521011.Mpal_1364"/>
<feature type="compositionally biased region" description="Polar residues" evidence="1">
    <location>
        <begin position="24"/>
        <end position="39"/>
    </location>
</feature>
<feature type="region of interest" description="Disordered" evidence="1">
    <location>
        <begin position="1"/>
        <end position="56"/>
    </location>
</feature>
<dbReference type="KEGG" id="mpl:Mpal_1364"/>
<reference evidence="2 3" key="1">
    <citation type="journal article" date="2015" name="Genome Announc.">
        <title>Complete Genome Sequence of Methanosphaerula palustris E1-9CT, a Hydrogenotrophic Methanogen Isolated from a Minerotrophic Fen Peatland.</title>
        <authorList>
            <person name="Cadillo-Quiroz H."/>
            <person name="Browne P."/>
            <person name="Kyrpides N."/>
            <person name="Woyke T."/>
            <person name="Goodwin L."/>
            <person name="Detter C."/>
            <person name="Yavitt J.B."/>
            <person name="Zinder S.H."/>
        </authorList>
    </citation>
    <scope>NUCLEOTIDE SEQUENCE [LARGE SCALE GENOMIC DNA]</scope>
    <source>
        <strain evidence="3">ATCC BAA-1556 / DSM 19958 / E1-9c</strain>
    </source>
</reference>
<evidence type="ECO:0000313" key="2">
    <source>
        <dbReference type="EMBL" id="ACL16695.1"/>
    </source>
</evidence>
<evidence type="ECO:0000256" key="1">
    <source>
        <dbReference type="SAM" id="MobiDB-lite"/>
    </source>
</evidence>
<dbReference type="GeneID" id="7269969"/>
<dbReference type="AlphaFoldDB" id="B8GHV5"/>
<dbReference type="HOGENOM" id="CLU_2447709_0_0_2"/>
<accession>B8GHV5</accession>
<proteinExistence type="predicted"/>
<sequence length="89" mass="9763">MQTQLTVDSGKTTKENIVKPAGPNQASSSDSRDSIVQTTDGGGVRSIPVISPPQYPVIREQDRAARPSQDEDFEMLMQRHKPTLDLLAQ</sequence>
<keyword evidence="3" id="KW-1185">Reference proteome</keyword>
<protein>
    <submittedName>
        <fullName evidence="2">Uncharacterized protein</fullName>
    </submittedName>
</protein>
<name>B8GHV5_METPE</name>
<organism evidence="2 3">
    <name type="scientific">Methanosphaerula palustris (strain ATCC BAA-1556 / DSM 19958 / E1-9c)</name>
    <dbReference type="NCBI Taxonomy" id="521011"/>
    <lineage>
        <taxon>Archaea</taxon>
        <taxon>Methanobacteriati</taxon>
        <taxon>Methanobacteriota</taxon>
        <taxon>Stenosarchaea group</taxon>
        <taxon>Methanomicrobia</taxon>
        <taxon>Methanomicrobiales</taxon>
        <taxon>Methanoregulaceae</taxon>
        <taxon>Methanosphaerula</taxon>
    </lineage>
</organism>
<evidence type="ECO:0000313" key="3">
    <source>
        <dbReference type="Proteomes" id="UP000002457"/>
    </source>
</evidence>